<feature type="domain" description="TNase-like" evidence="6">
    <location>
        <begin position="20"/>
        <end position="154"/>
    </location>
</feature>
<feature type="chain" id="PRO_5046006282" evidence="5">
    <location>
        <begin position="21"/>
        <end position="225"/>
    </location>
</feature>
<evidence type="ECO:0000256" key="4">
    <source>
        <dbReference type="SAM" id="MobiDB-lite"/>
    </source>
</evidence>
<dbReference type="CDD" id="cd00175">
    <property type="entry name" value="SNc"/>
    <property type="match status" value="1"/>
</dbReference>
<dbReference type="PROSITE" id="PS51257">
    <property type="entry name" value="PROKAR_LIPOPROTEIN"/>
    <property type="match status" value="1"/>
</dbReference>
<keyword evidence="1" id="KW-0540">Nuclease</keyword>
<evidence type="ECO:0000256" key="3">
    <source>
        <dbReference type="ARBA" id="ARBA00022801"/>
    </source>
</evidence>
<dbReference type="InterPro" id="IPR035437">
    <property type="entry name" value="SNase_OB-fold_sf"/>
</dbReference>
<reference evidence="8" key="1">
    <citation type="journal article" date="2019" name="Int. J. Syst. Evol. Microbiol.">
        <title>The Global Catalogue of Microorganisms (GCM) 10K type strain sequencing project: providing services to taxonomists for standard genome sequencing and annotation.</title>
        <authorList>
            <consortium name="The Broad Institute Genomics Platform"/>
            <consortium name="The Broad Institute Genome Sequencing Center for Infectious Disease"/>
            <person name="Wu L."/>
            <person name="Ma J."/>
        </authorList>
    </citation>
    <scope>NUCLEOTIDE SEQUENCE [LARGE SCALE GENOMIC DNA]</scope>
    <source>
        <strain evidence="8">CGMCC 4.7426</strain>
    </source>
</reference>
<proteinExistence type="predicted"/>
<dbReference type="PROSITE" id="PS50830">
    <property type="entry name" value="TNASE_3"/>
    <property type="match status" value="1"/>
</dbReference>
<gene>
    <name evidence="7" type="ORF">ACFO3D_01645</name>
</gene>
<dbReference type="Gene3D" id="2.40.50.90">
    <property type="match status" value="1"/>
</dbReference>
<feature type="signal peptide" evidence="5">
    <location>
        <begin position="1"/>
        <end position="20"/>
    </location>
</feature>
<keyword evidence="2" id="KW-0255">Endonuclease</keyword>
<keyword evidence="3" id="KW-0378">Hydrolase</keyword>
<dbReference type="RefSeq" id="WP_390292847.1">
    <property type="nucleotide sequence ID" value="NZ_JBHSFU010000003.1"/>
</dbReference>
<organism evidence="7 8">
    <name type="scientific">Virgibacillus kekensis</name>
    <dbReference type="NCBI Taxonomy" id="202261"/>
    <lineage>
        <taxon>Bacteria</taxon>
        <taxon>Bacillati</taxon>
        <taxon>Bacillota</taxon>
        <taxon>Bacilli</taxon>
        <taxon>Bacillales</taxon>
        <taxon>Bacillaceae</taxon>
        <taxon>Virgibacillus</taxon>
    </lineage>
</organism>
<dbReference type="InterPro" id="IPR016071">
    <property type="entry name" value="Staphylococal_nuclease_OB-fold"/>
</dbReference>
<dbReference type="EMBL" id="JBHSFU010000003">
    <property type="protein sequence ID" value="MFC4556909.1"/>
    <property type="molecule type" value="Genomic_DNA"/>
</dbReference>
<feature type="region of interest" description="Disordered" evidence="4">
    <location>
        <begin position="164"/>
        <end position="225"/>
    </location>
</feature>
<dbReference type="Proteomes" id="UP001595989">
    <property type="component" value="Unassembled WGS sequence"/>
</dbReference>
<name>A0ABV9DGG2_9BACI</name>
<evidence type="ECO:0000313" key="7">
    <source>
        <dbReference type="EMBL" id="MFC4556909.1"/>
    </source>
</evidence>
<evidence type="ECO:0000256" key="2">
    <source>
        <dbReference type="ARBA" id="ARBA00022759"/>
    </source>
</evidence>
<keyword evidence="5" id="KW-0732">Signal</keyword>
<sequence>MAKKLLLLFTIILSGCSAGGSPSAELVRVVDGDTLLTKINGEEEYIRLLLVDTPETKHPDLSVQPYGKAASNFLKETFSKSKSIRLEYGTDKRDKYDRLLAYVYTQEGKMVNKLLLRKGLARVAYVYPPNDKYVEEFRKIEQKAQKQNLNIWSLEGYVTEEGFNPKMKSTEKPPEIQYDPMGPDRDCDDFTSQREAQAFFEASGGPETDSHRLDGEGDGRVCEGL</sequence>
<dbReference type="Pfam" id="PF00565">
    <property type="entry name" value="SNase"/>
    <property type="match status" value="1"/>
</dbReference>
<dbReference type="SMART" id="SM00318">
    <property type="entry name" value="SNc"/>
    <property type="match status" value="1"/>
</dbReference>
<evidence type="ECO:0000256" key="5">
    <source>
        <dbReference type="SAM" id="SignalP"/>
    </source>
</evidence>
<evidence type="ECO:0000313" key="8">
    <source>
        <dbReference type="Proteomes" id="UP001595989"/>
    </source>
</evidence>
<protein>
    <submittedName>
        <fullName evidence="7">Thermonuclease family protein</fullName>
    </submittedName>
</protein>
<accession>A0ABV9DGG2</accession>
<comment type="caution">
    <text evidence="7">The sequence shown here is derived from an EMBL/GenBank/DDBJ whole genome shotgun (WGS) entry which is preliminary data.</text>
</comment>
<feature type="compositionally biased region" description="Basic and acidic residues" evidence="4">
    <location>
        <begin position="208"/>
        <end position="225"/>
    </location>
</feature>
<dbReference type="PANTHER" id="PTHR12302:SF3">
    <property type="entry name" value="SERINE_THREONINE-PROTEIN KINASE 31"/>
    <property type="match status" value="1"/>
</dbReference>
<dbReference type="PANTHER" id="PTHR12302">
    <property type="entry name" value="EBNA2 BINDING PROTEIN P100"/>
    <property type="match status" value="1"/>
</dbReference>
<evidence type="ECO:0000259" key="6">
    <source>
        <dbReference type="PROSITE" id="PS50830"/>
    </source>
</evidence>
<dbReference type="SUPFAM" id="SSF50199">
    <property type="entry name" value="Staphylococcal nuclease"/>
    <property type="match status" value="1"/>
</dbReference>
<evidence type="ECO:0000256" key="1">
    <source>
        <dbReference type="ARBA" id="ARBA00022722"/>
    </source>
</evidence>
<keyword evidence="8" id="KW-1185">Reference proteome</keyword>